<dbReference type="Pfam" id="PF07295">
    <property type="entry name" value="DUF1451"/>
    <property type="match status" value="1"/>
</dbReference>
<dbReference type="InterPro" id="IPR009912">
    <property type="entry name" value="DUF1451"/>
</dbReference>
<dbReference type="EMBL" id="PPEL01000002">
    <property type="protein sequence ID" value="PNV66513.1"/>
    <property type="molecule type" value="Genomic_DNA"/>
</dbReference>
<sequence length="63" mass="6997">MVAWSEPASRKEPTMEYKTGDKPGEGAYRCKHCGYVVRLASDKEALPACPNCGHHEFEKVKGD</sequence>
<protein>
    <recommendedName>
        <fullName evidence="4">Rubredoxin-like domain-containing protein</fullName>
    </recommendedName>
</protein>
<reference evidence="2 3" key="1">
    <citation type="journal article" date="2018" name="Int. J. Syst. Evol. Microbiol.">
        <title>Rubneribacter badeniensis gen. nov., sp. nov. and Enteroscipio rubneri gen. nov., sp. nov., new members of the Eggerthellaceae isolated from human faeces.</title>
        <authorList>
            <person name="Danylec N."/>
            <person name="Gobl A."/>
            <person name="Stoll D.A."/>
            <person name="Hetzer B."/>
            <person name="Kulling S.E."/>
            <person name="Huch M."/>
        </authorList>
    </citation>
    <scope>NUCLEOTIDE SEQUENCE [LARGE SCALE GENOMIC DNA]</scope>
    <source>
        <strain evidence="2 3">ResAG-85</strain>
    </source>
</reference>
<dbReference type="AlphaFoldDB" id="A0A2K2U858"/>
<evidence type="ECO:0000313" key="2">
    <source>
        <dbReference type="EMBL" id="PNV66513.1"/>
    </source>
</evidence>
<gene>
    <name evidence="2" type="ORF">C2L80_01055</name>
</gene>
<feature type="region of interest" description="Disordered" evidence="1">
    <location>
        <begin position="1"/>
        <end position="20"/>
    </location>
</feature>
<organism evidence="2 3">
    <name type="scientific">Rubneribacter badeniensis</name>
    <dbReference type="NCBI Taxonomy" id="2070688"/>
    <lineage>
        <taxon>Bacteria</taxon>
        <taxon>Bacillati</taxon>
        <taxon>Actinomycetota</taxon>
        <taxon>Coriobacteriia</taxon>
        <taxon>Eggerthellales</taxon>
        <taxon>Eggerthellaceae</taxon>
        <taxon>Rubneribacter</taxon>
    </lineage>
</organism>
<feature type="compositionally biased region" description="Basic and acidic residues" evidence="1">
    <location>
        <begin position="8"/>
        <end position="20"/>
    </location>
</feature>
<evidence type="ECO:0000256" key="1">
    <source>
        <dbReference type="SAM" id="MobiDB-lite"/>
    </source>
</evidence>
<keyword evidence="3" id="KW-1185">Reference proteome</keyword>
<name>A0A2K2U858_9ACTN</name>
<comment type="caution">
    <text evidence="2">The sequence shown here is derived from an EMBL/GenBank/DDBJ whole genome shotgun (WGS) entry which is preliminary data.</text>
</comment>
<evidence type="ECO:0008006" key="4">
    <source>
        <dbReference type="Google" id="ProtNLM"/>
    </source>
</evidence>
<accession>A0A2K2U858</accession>
<proteinExistence type="predicted"/>
<evidence type="ECO:0000313" key="3">
    <source>
        <dbReference type="Proteomes" id="UP000236488"/>
    </source>
</evidence>
<dbReference type="Gene3D" id="2.20.28.10">
    <property type="match status" value="1"/>
</dbReference>
<dbReference type="Proteomes" id="UP000236488">
    <property type="component" value="Unassembled WGS sequence"/>
</dbReference>